<evidence type="ECO:0000313" key="7">
    <source>
        <dbReference type="Proteomes" id="UP000586093"/>
    </source>
</evidence>
<feature type="domain" description="GGDEF" evidence="5">
    <location>
        <begin position="431"/>
        <end position="561"/>
    </location>
</feature>
<dbReference type="PROSITE" id="PS50887">
    <property type="entry name" value="GGDEF"/>
    <property type="match status" value="1"/>
</dbReference>
<dbReference type="EMBL" id="JACIVI010000001">
    <property type="protein sequence ID" value="MBB1161354.1"/>
    <property type="molecule type" value="Genomic_DNA"/>
</dbReference>
<evidence type="ECO:0000259" key="4">
    <source>
        <dbReference type="PROSITE" id="PS50885"/>
    </source>
</evidence>
<feature type="region of interest" description="Disordered" evidence="3">
    <location>
        <begin position="567"/>
        <end position="594"/>
    </location>
</feature>
<dbReference type="SUPFAM" id="SSF55073">
    <property type="entry name" value="Nucleotide cyclase"/>
    <property type="match status" value="1"/>
</dbReference>
<organism evidence="6 7">
    <name type="scientific">Aquariibacter albus</name>
    <dbReference type="NCBI Taxonomy" id="2759899"/>
    <lineage>
        <taxon>Bacteria</taxon>
        <taxon>Pseudomonadati</taxon>
        <taxon>Pseudomonadota</taxon>
        <taxon>Betaproteobacteria</taxon>
        <taxon>Burkholderiales</taxon>
        <taxon>Sphaerotilaceae</taxon>
        <taxon>Aquariibacter</taxon>
    </lineage>
</organism>
<name>A0A839HTR1_9BURK</name>
<evidence type="ECO:0000256" key="2">
    <source>
        <dbReference type="ARBA" id="ARBA00034247"/>
    </source>
</evidence>
<dbReference type="Gene3D" id="6.10.340.10">
    <property type="match status" value="1"/>
</dbReference>
<comment type="caution">
    <text evidence="6">The sequence shown here is derived from an EMBL/GenBank/DDBJ whole genome shotgun (WGS) entry which is preliminary data.</text>
</comment>
<dbReference type="CDD" id="cd01949">
    <property type="entry name" value="GGDEF"/>
    <property type="match status" value="1"/>
</dbReference>
<dbReference type="GO" id="GO:0007165">
    <property type="term" value="P:signal transduction"/>
    <property type="evidence" value="ECO:0007669"/>
    <property type="project" value="InterPro"/>
</dbReference>
<dbReference type="EC" id="2.7.7.65" evidence="1"/>
<evidence type="ECO:0000256" key="1">
    <source>
        <dbReference type="ARBA" id="ARBA00012528"/>
    </source>
</evidence>
<dbReference type="Gene3D" id="3.30.450.20">
    <property type="entry name" value="PAS domain"/>
    <property type="match status" value="1"/>
</dbReference>
<dbReference type="GO" id="GO:0016020">
    <property type="term" value="C:membrane"/>
    <property type="evidence" value="ECO:0007669"/>
    <property type="project" value="InterPro"/>
</dbReference>
<dbReference type="InterPro" id="IPR050469">
    <property type="entry name" value="Diguanylate_Cyclase"/>
</dbReference>
<feature type="domain" description="HAMP" evidence="4">
    <location>
        <begin position="323"/>
        <end position="377"/>
    </location>
</feature>
<gene>
    <name evidence="6" type="ORF">H4F90_05080</name>
</gene>
<dbReference type="PANTHER" id="PTHR45138">
    <property type="entry name" value="REGULATORY COMPONENTS OF SENSORY TRANSDUCTION SYSTEM"/>
    <property type="match status" value="1"/>
</dbReference>
<dbReference type="RefSeq" id="WP_182662073.1">
    <property type="nucleotide sequence ID" value="NZ_JACIVI010000001.1"/>
</dbReference>
<dbReference type="PROSITE" id="PS50885">
    <property type="entry name" value="HAMP"/>
    <property type="match status" value="1"/>
</dbReference>
<dbReference type="InterPro" id="IPR000160">
    <property type="entry name" value="GGDEF_dom"/>
</dbReference>
<dbReference type="SUPFAM" id="SSF158472">
    <property type="entry name" value="HAMP domain-like"/>
    <property type="match status" value="1"/>
</dbReference>
<reference evidence="6 7" key="1">
    <citation type="submission" date="2020-08" db="EMBL/GenBank/DDBJ databases">
        <title>Aquariorum lacteus gen. nov., sp. nov., a new member of the family Comamonadaceae, isolated from freshwater aquarium.</title>
        <authorList>
            <person name="Chun S.-J."/>
        </authorList>
    </citation>
    <scope>NUCLEOTIDE SEQUENCE [LARGE SCALE GENOMIC DNA]</scope>
    <source>
        <strain evidence="6 7">SJAQ100</strain>
    </source>
</reference>
<evidence type="ECO:0000313" key="6">
    <source>
        <dbReference type="EMBL" id="MBB1161354.1"/>
    </source>
</evidence>
<accession>A0A839HTR1</accession>
<evidence type="ECO:0000256" key="3">
    <source>
        <dbReference type="SAM" id="MobiDB-lite"/>
    </source>
</evidence>
<keyword evidence="7" id="KW-1185">Reference proteome</keyword>
<dbReference type="PANTHER" id="PTHR45138:SF9">
    <property type="entry name" value="DIGUANYLATE CYCLASE DGCM-RELATED"/>
    <property type="match status" value="1"/>
</dbReference>
<sequence length="594" mass="63078">MKPSTPRRGSHRAHLTLFLGGFAGLLVLGLSLWMHVQQAAQVRSAAGMALQSVARAAAQALGSGLELSLHEAKVLAAAEDLWAQGLDRPEAGAALARHQSLREGKAWIGVADLQGRVRQATGGLLLGRDVSDRPWFSAGLKGAHVGDVHPAQLLASLLPAPADGETLRFVDFAAPIVVNGRPLGVLGIHGNWAWTARLLDQMLPPAAREAGIELLVYNRHGELIQSPGGLRSGGRDKQISPAGLQALSGQGPQVSRWADGLERLSVVLPLSNPALAETLGWQVVARQDLAQADAALAAGTRQVLTVGLLISALAAAAIGWMSGHLTEPLRQIAAVASRIEAGALALPMPQFPKGSRELDELARALDSMKRRLFGLHQAMEAQVLERTQALERANAELAHLSQTDPLTQLLNRRGLEPRLQQALVLTHRHRGALCLLLIDIDHFKRVNDLHGHTVGDRVLLALADQLRSGFRAADIVARLGGEEFLVVLTDNGTHRAQRIAQALVDSVAQRDFPEVKRVTLSIGVAGTDAVGFDAEALIHAADQALYEAKRGGRNRVACFPLPAGPVRSEAGSEATSAGPDPLPATQALDPRRDA</sequence>
<dbReference type="NCBIfam" id="TIGR00254">
    <property type="entry name" value="GGDEF"/>
    <property type="match status" value="1"/>
</dbReference>
<dbReference type="SMART" id="SM00304">
    <property type="entry name" value="HAMP"/>
    <property type="match status" value="1"/>
</dbReference>
<protein>
    <recommendedName>
        <fullName evidence="1">diguanylate cyclase</fullName>
        <ecNumber evidence="1">2.7.7.65</ecNumber>
    </recommendedName>
</protein>
<dbReference type="Pfam" id="PF00990">
    <property type="entry name" value="GGDEF"/>
    <property type="match status" value="1"/>
</dbReference>
<dbReference type="Gene3D" id="3.30.70.270">
    <property type="match status" value="1"/>
</dbReference>
<dbReference type="Proteomes" id="UP000586093">
    <property type="component" value="Unassembled WGS sequence"/>
</dbReference>
<dbReference type="InterPro" id="IPR029787">
    <property type="entry name" value="Nucleotide_cyclase"/>
</dbReference>
<dbReference type="Pfam" id="PF00672">
    <property type="entry name" value="HAMP"/>
    <property type="match status" value="1"/>
</dbReference>
<dbReference type="GO" id="GO:0052621">
    <property type="term" value="F:diguanylate cyclase activity"/>
    <property type="evidence" value="ECO:0007669"/>
    <property type="project" value="UniProtKB-EC"/>
</dbReference>
<proteinExistence type="predicted"/>
<evidence type="ECO:0000259" key="5">
    <source>
        <dbReference type="PROSITE" id="PS50887"/>
    </source>
</evidence>
<dbReference type="FunFam" id="3.30.70.270:FF:000001">
    <property type="entry name" value="Diguanylate cyclase domain protein"/>
    <property type="match status" value="1"/>
</dbReference>
<dbReference type="InterPro" id="IPR003660">
    <property type="entry name" value="HAMP_dom"/>
</dbReference>
<dbReference type="InterPro" id="IPR043128">
    <property type="entry name" value="Rev_trsase/Diguanyl_cyclase"/>
</dbReference>
<comment type="catalytic activity">
    <reaction evidence="2">
        <text>2 GTP = 3',3'-c-di-GMP + 2 diphosphate</text>
        <dbReference type="Rhea" id="RHEA:24898"/>
        <dbReference type="ChEBI" id="CHEBI:33019"/>
        <dbReference type="ChEBI" id="CHEBI:37565"/>
        <dbReference type="ChEBI" id="CHEBI:58805"/>
        <dbReference type="EC" id="2.7.7.65"/>
    </reaction>
</comment>
<dbReference type="AlphaFoldDB" id="A0A839HTR1"/>
<dbReference type="SMART" id="SM00267">
    <property type="entry name" value="GGDEF"/>
    <property type="match status" value="1"/>
</dbReference>